<keyword evidence="1" id="KW-0547">Nucleotide-binding</keyword>
<feature type="compositionally biased region" description="Polar residues" evidence="4">
    <location>
        <begin position="369"/>
        <end position="384"/>
    </location>
</feature>
<feature type="domain" description="PIK helical" evidence="5">
    <location>
        <begin position="907"/>
        <end position="1083"/>
    </location>
</feature>
<feature type="region of interest" description="Disordered" evidence="4">
    <location>
        <begin position="164"/>
        <end position="185"/>
    </location>
</feature>
<dbReference type="Pfam" id="PF00794">
    <property type="entry name" value="PI3K_rbd"/>
    <property type="match status" value="1"/>
</dbReference>
<dbReference type="SMART" id="SM00142">
    <property type="entry name" value="PI3K_C2"/>
    <property type="match status" value="1"/>
</dbReference>
<evidence type="ECO:0000259" key="5">
    <source>
        <dbReference type="PROSITE" id="PS51545"/>
    </source>
</evidence>
<dbReference type="InterPro" id="IPR029071">
    <property type="entry name" value="Ubiquitin-like_domsf"/>
</dbReference>
<feature type="compositionally biased region" description="Low complexity" evidence="4">
    <location>
        <begin position="410"/>
        <end position="423"/>
    </location>
</feature>
<dbReference type="GeneID" id="100371292"/>
<feature type="domain" description="C2 PI3K-type" evidence="7">
    <location>
        <begin position="737"/>
        <end position="889"/>
    </location>
</feature>
<dbReference type="Gene3D" id="2.60.40.150">
    <property type="entry name" value="C2 domain"/>
    <property type="match status" value="1"/>
</dbReference>
<feature type="compositionally biased region" description="Low complexity" evidence="4">
    <location>
        <begin position="89"/>
        <end position="104"/>
    </location>
</feature>
<reference evidence="9" key="1">
    <citation type="submission" date="2025-08" db="UniProtKB">
        <authorList>
            <consortium name="RefSeq"/>
        </authorList>
    </citation>
    <scope>IDENTIFICATION</scope>
    <source>
        <tissue evidence="9">Testes</tissue>
    </source>
</reference>
<evidence type="ECO:0000313" key="9">
    <source>
        <dbReference type="RefSeq" id="XP_006811760.1"/>
    </source>
</evidence>
<dbReference type="Pfam" id="PF00792">
    <property type="entry name" value="PI3K_C2"/>
    <property type="match status" value="1"/>
</dbReference>
<sequence length="1235" mass="137568">MNIKPVSSLYEQDLQELFGPTSATTASATTTGVSSNANDQKLLTTTAAHVPQDPWSLDLAIQSQSLPNSTKVSQKIKVTLNENVKANDISGLHHSHSGSSIASAFQAQSESHSQKQSANTGMPSSFVNYMPSSKSAWNQTQGSHTVLDGLPEFSSSLPAVCSKTNVTPTPVRPLSRKQSSNVTTSCMTSISSTTVSTSEPSGNFLQSSWQDFDLGLSAFKSPAKAAPSSAITSSKALVFDNKHNVSTTKQAFVWTGRDQSSQAPSIRVTSTLGNQCNIARESEMTSNSMDDIIREFDTLDLGPAHRKSGRQEISPPEMYPLRQSSSEGNLSSVSWMDFDPLSSTSNVTTNSSLSQADPSSLPSYDESQRNASTTLPQVRRTPSPSCMYLPSAEAHVKKPPGRPSPPKSPVSPSRPKSPASRKSQVPPKRPKSPRPHTLHGAERPQARTKAPNRSSTWRPVSLAMGAIDSAKAERVFFGDGLFDLAEEKDEEAKAFSASIISFRSVYEYDNRTTNPGHVMSAVFQHPYSSGFESSVKIILLSSHAEHPVTFSCDVSTSVQHIISQAVYMLSEDFSDVPIEDFTLKIYGLAEYLYNVNFSLFQIQDDQNILVTNFTQLFEHPLTTTVSKQGLVVLLEAFNSEVKKVREHVRDPSIQAHPNKVIQTVKAICATLATVEPNNITRVYEELKSTTSLHIGSTLNNLTAAVQNLMDMYCKAFDTGHTLHTKVEDLLKLPVTDIHDEFHIKIASVHRLPLRWKSSFEHFTLSCAIFYGGTPLYRTLTTKTSKITTNFFDKISFDQVLNFSLPLCKLPRETRICFTLFGTSVSNSDNKQPTRKALGWVTVPLFNFKSVMLDGSHLFGLWPDDKASPIGTCASNILQAHSVIIQVDFPKYDGDVIFPPVEKTHLLVKDYEDLDQDVKTKIRQILKKDTLARLVEHENKLIWNNRHYLHALPNALPWLLRVVESWDWSSLGDLYSLLHHWTPLEPVDALQLLHPQFADCEVRVMAVSYIQCLSDDELCDYLPQLVQALKYENYHDSALARFLIERSLTSIRVAHYLYWHLKDCVCDQQFSQRFQMVLGALLCTSGEAIRDQFQRQDEFMTKLGEVAEIVKKHKDSIRQVILHRKLEPIAQKYTKNLRLPLSPSYDVGILNVKELKETVDKIIGCGYLENIPTHSENGDTEPEKEEVAVETIEGDEYVVVESEEVPEAGAPEVSKSQKYNFLIEDVARLIHQAHLE</sequence>
<organism evidence="8 9">
    <name type="scientific">Saccoglossus kowalevskii</name>
    <name type="common">Acorn worm</name>
    <dbReference type="NCBI Taxonomy" id="10224"/>
    <lineage>
        <taxon>Eukaryota</taxon>
        <taxon>Metazoa</taxon>
        <taxon>Hemichordata</taxon>
        <taxon>Enteropneusta</taxon>
        <taxon>Harrimaniidae</taxon>
        <taxon>Saccoglossus</taxon>
    </lineage>
</organism>
<accession>A0ABM0LVG9</accession>
<feature type="region of interest" description="Disordered" evidence="4">
    <location>
        <begin position="344"/>
        <end position="457"/>
    </location>
</feature>
<feature type="compositionally biased region" description="Polar residues" evidence="4">
    <location>
        <begin position="322"/>
        <end position="332"/>
    </location>
</feature>
<feature type="compositionally biased region" description="Polar residues" evidence="4">
    <location>
        <begin position="105"/>
        <end position="125"/>
    </location>
</feature>
<dbReference type="CDD" id="cd04012">
    <property type="entry name" value="C2A_PI3K_class_II"/>
    <property type="match status" value="1"/>
</dbReference>
<evidence type="ECO:0000256" key="4">
    <source>
        <dbReference type="SAM" id="MobiDB-lite"/>
    </source>
</evidence>
<dbReference type="SMART" id="SM00145">
    <property type="entry name" value="PI3Ka"/>
    <property type="match status" value="1"/>
</dbReference>
<comment type="similarity">
    <text evidence="3">Belongs to the PI3/PI4-kinase family.</text>
</comment>
<keyword evidence="8" id="KW-1185">Reference proteome</keyword>
<dbReference type="InterPro" id="IPR000341">
    <property type="entry name" value="PI3K_Ras-bd_dom"/>
</dbReference>
<dbReference type="Proteomes" id="UP000694865">
    <property type="component" value="Unplaced"/>
</dbReference>
<feature type="region of interest" description="Disordered" evidence="4">
    <location>
        <begin position="298"/>
        <end position="332"/>
    </location>
</feature>
<feature type="region of interest" description="Disordered" evidence="4">
    <location>
        <begin position="89"/>
        <end position="125"/>
    </location>
</feature>
<dbReference type="PANTHER" id="PTHR10048:SF14">
    <property type="entry name" value="LD28067P"/>
    <property type="match status" value="1"/>
</dbReference>
<dbReference type="InterPro" id="IPR035892">
    <property type="entry name" value="C2_domain_sf"/>
</dbReference>
<dbReference type="PANTHER" id="PTHR10048">
    <property type="entry name" value="PHOSPHATIDYLINOSITOL KINASE"/>
    <property type="match status" value="1"/>
</dbReference>
<evidence type="ECO:0000259" key="7">
    <source>
        <dbReference type="PROSITE" id="PS51547"/>
    </source>
</evidence>
<feature type="domain" description="PI3K-RBD" evidence="6">
    <location>
        <begin position="532"/>
        <end position="626"/>
    </location>
</feature>
<feature type="compositionally biased region" description="Low complexity" evidence="4">
    <location>
        <begin position="344"/>
        <end position="354"/>
    </location>
</feature>
<dbReference type="PROSITE" id="PS51546">
    <property type="entry name" value="PI3K_RBD"/>
    <property type="match status" value="1"/>
</dbReference>
<gene>
    <name evidence="9" type="primary">LOC100371292</name>
</gene>
<feature type="compositionally biased region" description="Basic residues" evidence="4">
    <location>
        <begin position="428"/>
        <end position="437"/>
    </location>
</feature>
<proteinExistence type="inferred from homology"/>
<protein>
    <submittedName>
        <fullName evidence="9">Phosphatidylinositol 4-phosphate 3-kinase C2 domain-containing subunit beta-like</fullName>
    </submittedName>
</protein>
<dbReference type="InterPro" id="IPR002420">
    <property type="entry name" value="PI3K-type_C2_dom"/>
</dbReference>
<dbReference type="Gene3D" id="3.10.20.90">
    <property type="entry name" value="Phosphatidylinositol 3-kinase Catalytic Subunit, Chain A, domain 1"/>
    <property type="match status" value="1"/>
</dbReference>
<dbReference type="InterPro" id="IPR001263">
    <property type="entry name" value="PI3K_accessory_dom"/>
</dbReference>
<evidence type="ECO:0000313" key="8">
    <source>
        <dbReference type="Proteomes" id="UP000694865"/>
    </source>
</evidence>
<dbReference type="PROSITE" id="PS51545">
    <property type="entry name" value="PIK_HELICAL"/>
    <property type="match status" value="1"/>
</dbReference>
<evidence type="ECO:0000256" key="1">
    <source>
        <dbReference type="ARBA" id="ARBA00022741"/>
    </source>
</evidence>
<dbReference type="InterPro" id="IPR015433">
    <property type="entry name" value="PI3/4_kinase"/>
</dbReference>
<keyword evidence="2" id="KW-0067">ATP-binding</keyword>
<evidence type="ECO:0000256" key="3">
    <source>
        <dbReference type="PROSITE-ProRule" id="PRU00880"/>
    </source>
</evidence>
<dbReference type="RefSeq" id="XP_006811760.1">
    <property type="nucleotide sequence ID" value="XM_006811697.1"/>
</dbReference>
<dbReference type="InterPro" id="IPR042236">
    <property type="entry name" value="PI3K_accessory_sf"/>
</dbReference>
<name>A0ABM0LVG9_SACKO</name>
<dbReference type="SUPFAM" id="SSF49562">
    <property type="entry name" value="C2 domain (Calcium/lipid-binding domain, CaLB)"/>
    <property type="match status" value="1"/>
</dbReference>
<dbReference type="SUPFAM" id="SSF54236">
    <property type="entry name" value="Ubiquitin-like"/>
    <property type="match status" value="1"/>
</dbReference>
<dbReference type="Pfam" id="PF00613">
    <property type="entry name" value="PI3Ka"/>
    <property type="match status" value="1"/>
</dbReference>
<dbReference type="Gene3D" id="1.25.40.70">
    <property type="entry name" value="Phosphatidylinositol 3-kinase, accessory domain (PIK)"/>
    <property type="match status" value="1"/>
</dbReference>
<evidence type="ECO:0000259" key="6">
    <source>
        <dbReference type="PROSITE" id="PS51546"/>
    </source>
</evidence>
<dbReference type="InterPro" id="IPR016024">
    <property type="entry name" value="ARM-type_fold"/>
</dbReference>
<dbReference type="SUPFAM" id="SSF48371">
    <property type="entry name" value="ARM repeat"/>
    <property type="match status" value="1"/>
</dbReference>
<evidence type="ECO:0000256" key="2">
    <source>
        <dbReference type="ARBA" id="ARBA00022840"/>
    </source>
</evidence>
<dbReference type="PROSITE" id="PS51547">
    <property type="entry name" value="C2_PI3K"/>
    <property type="match status" value="1"/>
</dbReference>